<dbReference type="EMBL" id="QQAZ01000006">
    <property type="protein sequence ID" value="RDI50100.1"/>
    <property type="molecule type" value="Genomic_DNA"/>
</dbReference>
<dbReference type="InterPro" id="IPR001845">
    <property type="entry name" value="HTH_ArsR_DNA-bd_dom"/>
</dbReference>
<comment type="caution">
    <text evidence="5">The sequence shown here is derived from an EMBL/GenBank/DDBJ whole genome shotgun (WGS) entry which is preliminary data.</text>
</comment>
<gene>
    <name evidence="5" type="ORF">DFR68_106539</name>
</gene>
<sequence>MANDLFSVVAEPQRRRILDRLRAGDATVGELATHLELPQPTVSKHLRVLRDSGFVTCEVAAQKRIYRLSPGPFEELDSWLTPYLRLWPRHLDALGRHLDRKDRTP</sequence>
<evidence type="ECO:0000256" key="1">
    <source>
        <dbReference type="ARBA" id="ARBA00023015"/>
    </source>
</evidence>
<reference evidence="5 6" key="1">
    <citation type="submission" date="2018-07" db="EMBL/GenBank/DDBJ databases">
        <title>Genomic Encyclopedia of Type Strains, Phase IV (KMG-IV): sequencing the most valuable type-strain genomes for metagenomic binning, comparative biology and taxonomic classification.</title>
        <authorList>
            <person name="Goeker M."/>
        </authorList>
    </citation>
    <scope>NUCLEOTIDE SEQUENCE [LARGE SCALE GENOMIC DNA]</scope>
    <source>
        <strain evidence="5 6">DSM 44952</strain>
    </source>
</reference>
<dbReference type="OrthoDB" id="9806976at2"/>
<dbReference type="PANTHER" id="PTHR33154:SF33">
    <property type="entry name" value="TRANSCRIPTIONAL REPRESSOR SDPR"/>
    <property type="match status" value="1"/>
</dbReference>
<dbReference type="SUPFAM" id="SSF46785">
    <property type="entry name" value="Winged helix' DNA-binding domain"/>
    <property type="match status" value="1"/>
</dbReference>
<feature type="domain" description="HTH arsR-type" evidence="4">
    <location>
        <begin position="1"/>
        <end position="88"/>
    </location>
</feature>
<dbReference type="CDD" id="cd00090">
    <property type="entry name" value="HTH_ARSR"/>
    <property type="match status" value="1"/>
</dbReference>
<dbReference type="GO" id="GO:0003700">
    <property type="term" value="F:DNA-binding transcription factor activity"/>
    <property type="evidence" value="ECO:0007669"/>
    <property type="project" value="InterPro"/>
</dbReference>
<dbReference type="STRING" id="1210089.GCA_001613165_04005"/>
<dbReference type="RefSeq" id="WP_068021612.1">
    <property type="nucleotide sequence ID" value="NZ_QQAZ01000006.1"/>
</dbReference>
<dbReference type="PANTHER" id="PTHR33154">
    <property type="entry name" value="TRANSCRIPTIONAL REGULATOR, ARSR FAMILY"/>
    <property type="match status" value="1"/>
</dbReference>
<evidence type="ECO:0000313" key="5">
    <source>
        <dbReference type="EMBL" id="RDI50100.1"/>
    </source>
</evidence>
<dbReference type="Pfam" id="PF01022">
    <property type="entry name" value="HTH_5"/>
    <property type="match status" value="1"/>
</dbReference>
<dbReference type="InterPro" id="IPR036388">
    <property type="entry name" value="WH-like_DNA-bd_sf"/>
</dbReference>
<dbReference type="PRINTS" id="PR00778">
    <property type="entry name" value="HTHARSR"/>
</dbReference>
<name>A0A370H261_9NOCA</name>
<dbReference type="GO" id="GO:0003677">
    <property type="term" value="F:DNA binding"/>
    <property type="evidence" value="ECO:0007669"/>
    <property type="project" value="UniProtKB-KW"/>
</dbReference>
<organism evidence="5 6">
    <name type="scientific">Nocardia mexicana</name>
    <dbReference type="NCBI Taxonomy" id="279262"/>
    <lineage>
        <taxon>Bacteria</taxon>
        <taxon>Bacillati</taxon>
        <taxon>Actinomycetota</taxon>
        <taxon>Actinomycetes</taxon>
        <taxon>Mycobacteriales</taxon>
        <taxon>Nocardiaceae</taxon>
        <taxon>Nocardia</taxon>
    </lineage>
</organism>
<keyword evidence="6" id="KW-1185">Reference proteome</keyword>
<dbReference type="AlphaFoldDB" id="A0A370H261"/>
<evidence type="ECO:0000259" key="4">
    <source>
        <dbReference type="PROSITE" id="PS50987"/>
    </source>
</evidence>
<keyword evidence="3" id="KW-0804">Transcription</keyword>
<proteinExistence type="predicted"/>
<protein>
    <submittedName>
        <fullName evidence="5">ArsR family transcriptional regulator</fullName>
    </submittedName>
</protein>
<dbReference type="InterPro" id="IPR051081">
    <property type="entry name" value="HTH_MetalResp_TranReg"/>
</dbReference>
<dbReference type="Gene3D" id="1.10.10.10">
    <property type="entry name" value="Winged helix-like DNA-binding domain superfamily/Winged helix DNA-binding domain"/>
    <property type="match status" value="1"/>
</dbReference>
<dbReference type="InterPro" id="IPR011991">
    <property type="entry name" value="ArsR-like_HTH"/>
</dbReference>
<keyword evidence="2" id="KW-0238">DNA-binding</keyword>
<dbReference type="SMART" id="SM00418">
    <property type="entry name" value="HTH_ARSR"/>
    <property type="match status" value="1"/>
</dbReference>
<keyword evidence="1" id="KW-0805">Transcription regulation</keyword>
<evidence type="ECO:0000313" key="6">
    <source>
        <dbReference type="Proteomes" id="UP000255355"/>
    </source>
</evidence>
<dbReference type="Proteomes" id="UP000255355">
    <property type="component" value="Unassembled WGS sequence"/>
</dbReference>
<evidence type="ECO:0000256" key="3">
    <source>
        <dbReference type="ARBA" id="ARBA00023163"/>
    </source>
</evidence>
<dbReference type="NCBIfam" id="NF033788">
    <property type="entry name" value="HTH_metalloreg"/>
    <property type="match status" value="1"/>
</dbReference>
<evidence type="ECO:0000256" key="2">
    <source>
        <dbReference type="ARBA" id="ARBA00023125"/>
    </source>
</evidence>
<accession>A0A370H261</accession>
<dbReference type="PROSITE" id="PS50987">
    <property type="entry name" value="HTH_ARSR_2"/>
    <property type="match status" value="1"/>
</dbReference>
<dbReference type="InterPro" id="IPR036390">
    <property type="entry name" value="WH_DNA-bd_sf"/>
</dbReference>